<keyword evidence="2" id="KW-1185">Reference proteome</keyword>
<dbReference type="EMBL" id="FUXI01000002">
    <property type="protein sequence ID" value="SJZ40066.1"/>
    <property type="molecule type" value="Genomic_DNA"/>
</dbReference>
<dbReference type="STRING" id="263852.SAMN02745116_00189"/>
<evidence type="ECO:0000313" key="2">
    <source>
        <dbReference type="Proteomes" id="UP000190328"/>
    </source>
</evidence>
<dbReference type="AlphaFoldDB" id="A0A1T4KCF5"/>
<gene>
    <name evidence="1" type="ORF">SAMN02745116_00189</name>
</gene>
<dbReference type="RefSeq" id="WP_078806167.1">
    <property type="nucleotide sequence ID" value="NZ_FUXI01000002.1"/>
</dbReference>
<name>A0A1T4KCF5_9ENTE</name>
<reference evidence="1 2" key="1">
    <citation type="submission" date="2017-02" db="EMBL/GenBank/DDBJ databases">
        <authorList>
            <person name="Peterson S.W."/>
        </authorList>
    </citation>
    <scope>NUCLEOTIDE SEQUENCE [LARGE SCALE GENOMIC DNA]</scope>
    <source>
        <strain evidence="1 2">ATCC BAA-1030</strain>
    </source>
</reference>
<organism evidence="1 2">
    <name type="scientific">Pilibacter termitis</name>
    <dbReference type="NCBI Taxonomy" id="263852"/>
    <lineage>
        <taxon>Bacteria</taxon>
        <taxon>Bacillati</taxon>
        <taxon>Bacillota</taxon>
        <taxon>Bacilli</taxon>
        <taxon>Lactobacillales</taxon>
        <taxon>Enterococcaceae</taxon>
        <taxon>Pilibacter</taxon>
    </lineage>
</organism>
<dbReference type="Proteomes" id="UP000190328">
    <property type="component" value="Unassembled WGS sequence"/>
</dbReference>
<accession>A0A1T4KCF5</accession>
<evidence type="ECO:0000313" key="1">
    <source>
        <dbReference type="EMBL" id="SJZ40066.1"/>
    </source>
</evidence>
<sequence length="387" mass="45354">MGWEDFEVNFFQKTLNTDGGRVALDRRKTLKDELFFHVKNYFDTHFKTVFIDSAVHGGLLRICEREHLVLHSFCVRQKSEGFSLSTEELIKVFENSFPSFYLTLLVVGSKNGKNVYYFEFMPLVVNESIPFVQSDFPLSLSRLGNGMKAEELADCFALAFAEMFHTEGMTKAISKEEYDKKFAKTSTAEKKVYTVAAEVVPCEPKKVECELEYTKVNPPEIPAEFMIQFSQMSIENEALRLENQRYHKMLSLDENIAYGKKEHRGKWIVLSKSEIVELQVSIQFLEDVWRDHLELLDIMKNKSERRVLRNKRAKLLEVRKKMFDLRVKKLINELGYLQKGKPSRFSVFKSPYPIKLSSDDYERFVDIVKFSHFIEQENYRIESLLEI</sequence>
<proteinExistence type="predicted"/>
<protein>
    <submittedName>
        <fullName evidence="1">Uncharacterized protein</fullName>
    </submittedName>
</protein>